<feature type="compositionally biased region" description="Acidic residues" evidence="1">
    <location>
        <begin position="784"/>
        <end position="796"/>
    </location>
</feature>
<accession>A0A388L3D5</accession>
<feature type="compositionally biased region" description="Acidic residues" evidence="1">
    <location>
        <begin position="730"/>
        <end position="748"/>
    </location>
</feature>
<dbReference type="PANTHER" id="PTHR32166:SF123">
    <property type="entry name" value="BED-TYPE DOMAIN-CONTAINING PROTEIN"/>
    <property type="match status" value="1"/>
</dbReference>
<name>A0A388L3D5_CHABU</name>
<evidence type="ECO:0000313" key="3">
    <source>
        <dbReference type="EMBL" id="GBG76762.1"/>
    </source>
</evidence>
<dbReference type="Pfam" id="PF04937">
    <property type="entry name" value="DUF659"/>
    <property type="match status" value="1"/>
</dbReference>
<comment type="caution">
    <text evidence="3">The sequence shown here is derived from an EMBL/GenBank/DDBJ whole genome shotgun (WGS) entry which is preliminary data.</text>
</comment>
<evidence type="ECO:0000259" key="2">
    <source>
        <dbReference type="Pfam" id="PF04937"/>
    </source>
</evidence>
<dbReference type="Gramene" id="GBG76762">
    <property type="protein sequence ID" value="GBG76762"/>
    <property type="gene ID" value="CBR_g22978"/>
</dbReference>
<keyword evidence="4" id="KW-1185">Reference proteome</keyword>
<evidence type="ECO:0000256" key="1">
    <source>
        <dbReference type="SAM" id="MobiDB-lite"/>
    </source>
</evidence>
<gene>
    <name evidence="3" type="ORF">CBR_g22978</name>
</gene>
<dbReference type="SUPFAM" id="SSF53098">
    <property type="entry name" value="Ribonuclease H-like"/>
    <property type="match status" value="1"/>
</dbReference>
<dbReference type="PANTHER" id="PTHR32166">
    <property type="entry name" value="OSJNBA0013A04.12 PROTEIN"/>
    <property type="match status" value="1"/>
</dbReference>
<feature type="region of interest" description="Disordered" evidence="1">
    <location>
        <begin position="620"/>
        <end position="796"/>
    </location>
</feature>
<sequence>MSKSSALKHLQEEIKKHFTIEGTRGKNVKKGSKYWRCNYCDWRLAGTATRLRDHFLERCTLDNVIVQLSVEERARREAGMSEAKCIARMLLQCEARGAGPSNMSTAAGVAGPNNMRTASSQVPQFPSSQVGGAGVTGETATPQSTADTVLGSKPSSGRPLRQTVIEEADSVITMNERTNRFLDRFLICTNQPFSLVEDVHFLEFLQAVRTAHPTWMPCRRDEQRTKRLDAEYARVGAEVRAMIVKWKKTRCMMHMDGWSDCHNKPHLNVMVSSPVGTVFWKSVCMEGKEKDSAAYFRVLDEVIKEIGVDGIVGVVMDNARVCVKAGKMVEAAYPTILSLGCTAHALDLAMEDMYKEMPWMTQVVDAGNKVGRFFSNVDKARALFHHYSPKTKLKRPAPTRFATNFEMLQSLKELWNALDRCVCDAGWVDKMMRSDQLLAMHEVTTIVLDKGDVWSNVQKALHVMQPVVELLRLVDGQGTTISKAYFKMDRVVQDLRFNAATHIPWADDVSVDKEMEEWYVRWLERVNEDVEEFVEVDFDDDGDEIPMRRTFVRNDEVDDRLVEEEETELVGTRQRDWHECTKPGKHREQELRRRSGCQLPEPGELYTEAGYALAMEARRAGTWVQGRDEAPRKRRGKGKGRQTVMDDDPPAQSGKRKAVQQEQPPPKRGRPTLAEQAARRAQVAEDKAVAAAAAAKAAADKAAKAKARAAAKAATKSAGGGKTKKSVVVSDDDDLDVPEGSLDEDEPEGSSTSSDSSSSSAASSSQSSGREGTDGEGSEGGAQFEDDEEEDRAEAE</sequence>
<dbReference type="EMBL" id="BFEA01000252">
    <property type="protein sequence ID" value="GBG76762.1"/>
    <property type="molecule type" value="Genomic_DNA"/>
</dbReference>
<protein>
    <recommendedName>
        <fullName evidence="2">DUF659 domain-containing protein</fullName>
    </recommendedName>
</protein>
<dbReference type="STRING" id="69332.A0A388L3D5"/>
<feature type="compositionally biased region" description="Low complexity" evidence="1">
    <location>
        <begin position="119"/>
        <end position="141"/>
    </location>
</feature>
<feature type="compositionally biased region" description="Low complexity" evidence="1">
    <location>
        <begin position="750"/>
        <end position="768"/>
    </location>
</feature>
<evidence type="ECO:0000313" key="4">
    <source>
        <dbReference type="Proteomes" id="UP000265515"/>
    </source>
</evidence>
<proteinExistence type="predicted"/>
<dbReference type="InterPro" id="IPR007021">
    <property type="entry name" value="DUF659"/>
</dbReference>
<dbReference type="Proteomes" id="UP000265515">
    <property type="component" value="Unassembled WGS sequence"/>
</dbReference>
<organism evidence="3 4">
    <name type="scientific">Chara braunii</name>
    <name type="common">Braun's stonewort</name>
    <dbReference type="NCBI Taxonomy" id="69332"/>
    <lineage>
        <taxon>Eukaryota</taxon>
        <taxon>Viridiplantae</taxon>
        <taxon>Streptophyta</taxon>
        <taxon>Charophyceae</taxon>
        <taxon>Charales</taxon>
        <taxon>Characeae</taxon>
        <taxon>Chara</taxon>
    </lineage>
</organism>
<feature type="domain" description="DUF659" evidence="2">
    <location>
        <begin position="221"/>
        <end position="369"/>
    </location>
</feature>
<dbReference type="InterPro" id="IPR012337">
    <property type="entry name" value="RNaseH-like_sf"/>
</dbReference>
<reference evidence="3 4" key="1">
    <citation type="journal article" date="2018" name="Cell">
        <title>The Chara Genome: Secondary Complexity and Implications for Plant Terrestrialization.</title>
        <authorList>
            <person name="Nishiyama T."/>
            <person name="Sakayama H."/>
            <person name="Vries J.D."/>
            <person name="Buschmann H."/>
            <person name="Saint-Marcoux D."/>
            <person name="Ullrich K.K."/>
            <person name="Haas F.B."/>
            <person name="Vanderstraeten L."/>
            <person name="Becker D."/>
            <person name="Lang D."/>
            <person name="Vosolsobe S."/>
            <person name="Rombauts S."/>
            <person name="Wilhelmsson P.K.I."/>
            <person name="Janitza P."/>
            <person name="Kern R."/>
            <person name="Heyl A."/>
            <person name="Rumpler F."/>
            <person name="Villalobos L.I.A.C."/>
            <person name="Clay J.M."/>
            <person name="Skokan R."/>
            <person name="Toyoda A."/>
            <person name="Suzuki Y."/>
            <person name="Kagoshima H."/>
            <person name="Schijlen E."/>
            <person name="Tajeshwar N."/>
            <person name="Catarino B."/>
            <person name="Hetherington A.J."/>
            <person name="Saltykova A."/>
            <person name="Bonnot C."/>
            <person name="Breuninger H."/>
            <person name="Symeonidi A."/>
            <person name="Radhakrishnan G.V."/>
            <person name="Van Nieuwerburgh F."/>
            <person name="Deforce D."/>
            <person name="Chang C."/>
            <person name="Karol K.G."/>
            <person name="Hedrich R."/>
            <person name="Ulvskov P."/>
            <person name="Glockner G."/>
            <person name="Delwiche C.F."/>
            <person name="Petrasek J."/>
            <person name="Van de Peer Y."/>
            <person name="Friml J."/>
            <person name="Beilby M."/>
            <person name="Dolan L."/>
            <person name="Kohara Y."/>
            <person name="Sugano S."/>
            <person name="Fujiyama A."/>
            <person name="Delaux P.-M."/>
            <person name="Quint M."/>
            <person name="TheiBen G."/>
            <person name="Hagemann M."/>
            <person name="Harholt J."/>
            <person name="Dunand C."/>
            <person name="Zachgo S."/>
            <person name="Langdale J."/>
            <person name="Maumus F."/>
            <person name="Straeten D.V.D."/>
            <person name="Gould S.B."/>
            <person name="Rensing S.A."/>
        </authorList>
    </citation>
    <scope>NUCLEOTIDE SEQUENCE [LARGE SCALE GENOMIC DNA]</scope>
    <source>
        <strain evidence="3 4">S276</strain>
    </source>
</reference>
<feature type="region of interest" description="Disordered" evidence="1">
    <location>
        <begin position="117"/>
        <end position="158"/>
    </location>
</feature>
<dbReference type="AlphaFoldDB" id="A0A388L3D5"/>